<feature type="transmembrane region" description="Helical" evidence="1">
    <location>
        <begin position="6"/>
        <end position="25"/>
    </location>
</feature>
<evidence type="ECO:0000313" key="3">
    <source>
        <dbReference type="Proteomes" id="UP000324222"/>
    </source>
</evidence>
<comment type="caution">
    <text evidence="2">The sequence shown here is derived from an EMBL/GenBank/DDBJ whole genome shotgun (WGS) entry which is preliminary data.</text>
</comment>
<dbReference type="Proteomes" id="UP000324222">
    <property type="component" value="Unassembled WGS sequence"/>
</dbReference>
<name>A0A5B7GIS1_PORTR</name>
<sequence>MVAHIFIFFIVIPVTIAFFLFVVSWEGFQRTSAVEVYDGRRGVWLAWCSQLRGNLHPLLTVKLPGLVKLATQETDIAASAVLYTRQVCDTVQGGRLPKLCREYFSDAKFCCSQTAELRLARGFSRPVTHEITSSPPPERIQLLHDRRFTLANRSGRGNRLDSQSHIGGLPHNIGEETRSANTAPVEATLQRSVTRRLTTYGKNSSDRCGSLPPASRFLLRDSRPSCNTLLPGARHLTGSGSPFLSSTFPTHERGGTLDPSITDLGEEKVTCYQLDPAGSSDHYAVLILGDMGVAREKETSRAVWLWDRADPSVWASKVYGESLH</sequence>
<dbReference type="EMBL" id="VSRR010014814">
    <property type="protein sequence ID" value="MPC57476.1"/>
    <property type="molecule type" value="Genomic_DNA"/>
</dbReference>
<keyword evidence="1" id="KW-0472">Membrane</keyword>
<keyword evidence="1" id="KW-0812">Transmembrane</keyword>
<reference evidence="2 3" key="1">
    <citation type="submission" date="2019-05" db="EMBL/GenBank/DDBJ databases">
        <title>Another draft genome of Portunus trituberculatus and its Hox gene families provides insights of decapod evolution.</title>
        <authorList>
            <person name="Jeong J.-H."/>
            <person name="Song I."/>
            <person name="Kim S."/>
            <person name="Choi T."/>
            <person name="Kim D."/>
            <person name="Ryu S."/>
            <person name="Kim W."/>
        </authorList>
    </citation>
    <scope>NUCLEOTIDE SEQUENCE [LARGE SCALE GENOMIC DNA]</scope>
    <source>
        <tissue evidence="2">Muscle</tissue>
    </source>
</reference>
<dbReference type="AlphaFoldDB" id="A0A5B7GIS1"/>
<evidence type="ECO:0000256" key="1">
    <source>
        <dbReference type="SAM" id="Phobius"/>
    </source>
</evidence>
<organism evidence="2 3">
    <name type="scientific">Portunus trituberculatus</name>
    <name type="common">Swimming crab</name>
    <name type="synonym">Neptunus trituberculatus</name>
    <dbReference type="NCBI Taxonomy" id="210409"/>
    <lineage>
        <taxon>Eukaryota</taxon>
        <taxon>Metazoa</taxon>
        <taxon>Ecdysozoa</taxon>
        <taxon>Arthropoda</taxon>
        <taxon>Crustacea</taxon>
        <taxon>Multicrustacea</taxon>
        <taxon>Malacostraca</taxon>
        <taxon>Eumalacostraca</taxon>
        <taxon>Eucarida</taxon>
        <taxon>Decapoda</taxon>
        <taxon>Pleocyemata</taxon>
        <taxon>Brachyura</taxon>
        <taxon>Eubrachyura</taxon>
        <taxon>Portunoidea</taxon>
        <taxon>Portunidae</taxon>
        <taxon>Portuninae</taxon>
        <taxon>Portunus</taxon>
    </lineage>
</organism>
<accession>A0A5B7GIS1</accession>
<gene>
    <name evidence="2" type="ORF">E2C01_051456</name>
</gene>
<keyword evidence="3" id="KW-1185">Reference proteome</keyword>
<keyword evidence="1" id="KW-1133">Transmembrane helix</keyword>
<protein>
    <submittedName>
        <fullName evidence="2">Uncharacterized protein</fullName>
    </submittedName>
</protein>
<evidence type="ECO:0000313" key="2">
    <source>
        <dbReference type="EMBL" id="MPC57476.1"/>
    </source>
</evidence>
<proteinExistence type="predicted"/>